<dbReference type="OrthoDB" id="9792021at2"/>
<dbReference type="InterPro" id="IPR036737">
    <property type="entry name" value="OmpA-like_sf"/>
</dbReference>
<keyword evidence="1" id="KW-0472">Membrane</keyword>
<evidence type="ECO:0000313" key="5">
    <source>
        <dbReference type="Proteomes" id="UP000291613"/>
    </source>
</evidence>
<name>A0A4Q9GLX2_9HYPH</name>
<proteinExistence type="predicted"/>
<dbReference type="PANTHER" id="PTHR30329:SF21">
    <property type="entry name" value="LIPOPROTEIN YIAD-RELATED"/>
    <property type="match status" value="1"/>
</dbReference>
<dbReference type="SUPFAM" id="SSF103088">
    <property type="entry name" value="OmpA-like"/>
    <property type="match status" value="1"/>
</dbReference>
<evidence type="ECO:0000259" key="3">
    <source>
        <dbReference type="PROSITE" id="PS51123"/>
    </source>
</evidence>
<evidence type="ECO:0000256" key="1">
    <source>
        <dbReference type="PROSITE-ProRule" id="PRU00473"/>
    </source>
</evidence>
<feature type="region of interest" description="Disordered" evidence="2">
    <location>
        <begin position="1"/>
        <end position="28"/>
    </location>
</feature>
<comment type="caution">
    <text evidence="4">The sequence shown here is derived from an EMBL/GenBank/DDBJ whole genome shotgun (WGS) entry which is preliminary data.</text>
</comment>
<dbReference type="EMBL" id="SIUB01000001">
    <property type="protein sequence ID" value="TBN55308.1"/>
    <property type="molecule type" value="Genomic_DNA"/>
</dbReference>
<dbReference type="GO" id="GO:0016020">
    <property type="term" value="C:membrane"/>
    <property type="evidence" value="ECO:0007669"/>
    <property type="project" value="UniProtKB-UniRule"/>
</dbReference>
<dbReference type="Proteomes" id="UP000291613">
    <property type="component" value="Unassembled WGS sequence"/>
</dbReference>
<dbReference type="PANTHER" id="PTHR30329">
    <property type="entry name" value="STATOR ELEMENT OF FLAGELLAR MOTOR COMPLEX"/>
    <property type="match status" value="1"/>
</dbReference>
<gene>
    <name evidence="4" type="ORF">EYR15_00595</name>
</gene>
<evidence type="ECO:0000313" key="4">
    <source>
        <dbReference type="EMBL" id="TBN55308.1"/>
    </source>
</evidence>
<evidence type="ECO:0000256" key="2">
    <source>
        <dbReference type="SAM" id="MobiDB-lite"/>
    </source>
</evidence>
<dbReference type="InterPro" id="IPR006665">
    <property type="entry name" value="OmpA-like"/>
</dbReference>
<dbReference type="InterPro" id="IPR050330">
    <property type="entry name" value="Bact_OuterMem_StrucFunc"/>
</dbReference>
<dbReference type="CDD" id="cd07185">
    <property type="entry name" value="OmpA_C-like"/>
    <property type="match status" value="1"/>
</dbReference>
<accession>A0A4Q9GLX2</accession>
<feature type="domain" description="OmpA-like" evidence="3">
    <location>
        <begin position="186"/>
        <end position="306"/>
    </location>
</feature>
<dbReference type="Pfam" id="PF00691">
    <property type="entry name" value="OmpA"/>
    <property type="match status" value="1"/>
</dbReference>
<dbReference type="AlphaFoldDB" id="A0A4Q9GLX2"/>
<dbReference type="PROSITE" id="PS51123">
    <property type="entry name" value="OMPA_2"/>
    <property type="match status" value="1"/>
</dbReference>
<keyword evidence="5" id="KW-1185">Reference proteome</keyword>
<reference evidence="4 5" key="1">
    <citation type="submission" date="2019-02" db="EMBL/GenBank/DDBJ databases">
        <title>Hansschlegelia quercus sp. nov., a novel methylotrophic bacterium from buds of oak (Quercus robur L.).</title>
        <authorList>
            <person name="Agafonova N.V."/>
            <person name="Kaparullina E.N."/>
            <person name="Grouzdev D.S."/>
            <person name="Doronina N.V."/>
        </authorList>
    </citation>
    <scope>NUCLEOTIDE SEQUENCE [LARGE SCALE GENOMIC DNA]</scope>
    <source>
        <strain evidence="4 5">Dub</strain>
    </source>
</reference>
<organism evidence="4 5">
    <name type="scientific">Hansschlegelia quercus</name>
    <dbReference type="NCBI Taxonomy" id="2528245"/>
    <lineage>
        <taxon>Bacteria</taxon>
        <taxon>Pseudomonadati</taxon>
        <taxon>Pseudomonadota</taxon>
        <taxon>Alphaproteobacteria</taxon>
        <taxon>Hyphomicrobiales</taxon>
        <taxon>Methylopilaceae</taxon>
        <taxon>Hansschlegelia</taxon>
    </lineage>
</organism>
<protein>
    <submittedName>
        <fullName evidence="4">OmpA family protein</fullName>
    </submittedName>
</protein>
<sequence length="311" mass="35777">MREDRRDDQADRRRRDDDRIDRVRGERRERRDGDVTIITEGDRTIYRDGGRTYIRRDENLRFREGARDVREERDGDTVRTVVTRPDGSKVVTVTDRDGQLISRTRTTVTGEDYVLIDNRPRGGGRRGGFVDLGLAPPRVSIPRERYIVDADDASYEQIDEAFSAPPVERLDRSYSLDEIRQNAPLRERVRSVDLDTVTFDTGSWDVRDDQIKKLENVGLAMESAIKKNPRTVFMVEGHTDAVGNDDDNLSLSDRRAQAVAEILTKYFTIPAENLTTQGYGEQYLKVKTDGPEERNRRVTVRNITQLLTSEK</sequence>
<dbReference type="Gene3D" id="3.30.1330.60">
    <property type="entry name" value="OmpA-like domain"/>
    <property type="match status" value="1"/>
</dbReference>